<sequence>MRTPTTRRRTVALAVAALLLVASVAVIVTGQLWLHGQRADDDRESQVRDAADHAVTQILSYDYRRLAQGTADTEPLLTGDALAQYEDVQQPLQKSAPRLKAVVSATVKASTVLESDDSSARVLLFVDQLSSSSKLTQPQLDQSRVVVTLERDGDDWLVSSLSAI</sequence>
<keyword evidence="4" id="KW-1185">Reference proteome</keyword>
<accession>A0ABP7I310</accession>
<evidence type="ECO:0000313" key="3">
    <source>
        <dbReference type="EMBL" id="GAA3804976.1"/>
    </source>
</evidence>
<protein>
    <recommendedName>
        <fullName evidence="5">H domain protein</fullName>
    </recommendedName>
</protein>
<proteinExistence type="predicted"/>
<name>A0ABP7I310_9ACTN</name>
<dbReference type="Proteomes" id="UP001501821">
    <property type="component" value="Unassembled WGS sequence"/>
</dbReference>
<reference evidence="4" key="1">
    <citation type="journal article" date="2019" name="Int. J. Syst. Evol. Microbiol.">
        <title>The Global Catalogue of Microorganisms (GCM) 10K type strain sequencing project: providing services to taxonomists for standard genome sequencing and annotation.</title>
        <authorList>
            <consortium name="The Broad Institute Genomics Platform"/>
            <consortium name="The Broad Institute Genome Sequencing Center for Infectious Disease"/>
            <person name="Wu L."/>
            <person name="Ma J."/>
        </authorList>
    </citation>
    <scope>NUCLEOTIDE SEQUENCE [LARGE SCALE GENOMIC DNA]</scope>
    <source>
        <strain evidence="4">JCM 16953</strain>
    </source>
</reference>
<dbReference type="PANTHER" id="PTHR37042:SF4">
    <property type="entry name" value="OUTER MEMBRANE PROTEIN RV1973"/>
    <property type="match status" value="1"/>
</dbReference>
<dbReference type="PANTHER" id="PTHR37042">
    <property type="entry name" value="OUTER MEMBRANE PROTEIN RV1973"/>
    <property type="match status" value="1"/>
</dbReference>
<organism evidence="3 4">
    <name type="scientific">Nocardioides panacisoli</name>
    <dbReference type="NCBI Taxonomy" id="627624"/>
    <lineage>
        <taxon>Bacteria</taxon>
        <taxon>Bacillati</taxon>
        <taxon>Actinomycetota</taxon>
        <taxon>Actinomycetes</taxon>
        <taxon>Propionibacteriales</taxon>
        <taxon>Nocardioidaceae</taxon>
        <taxon>Nocardioides</taxon>
    </lineage>
</organism>
<dbReference type="RefSeq" id="WP_344772234.1">
    <property type="nucleotide sequence ID" value="NZ_BAABAH010000001.1"/>
</dbReference>
<evidence type="ECO:0000256" key="1">
    <source>
        <dbReference type="ARBA" id="ARBA00004370"/>
    </source>
</evidence>
<dbReference type="EMBL" id="BAABAH010000001">
    <property type="protein sequence ID" value="GAA3804976.1"/>
    <property type="molecule type" value="Genomic_DNA"/>
</dbReference>
<keyword evidence="2" id="KW-0472">Membrane</keyword>
<evidence type="ECO:0000256" key="2">
    <source>
        <dbReference type="ARBA" id="ARBA00023136"/>
    </source>
</evidence>
<evidence type="ECO:0000313" key="4">
    <source>
        <dbReference type="Proteomes" id="UP001501821"/>
    </source>
</evidence>
<comment type="subcellular location">
    <subcellularLocation>
        <location evidence="1">Membrane</location>
    </subcellularLocation>
</comment>
<evidence type="ECO:0008006" key="5">
    <source>
        <dbReference type="Google" id="ProtNLM"/>
    </source>
</evidence>
<comment type="caution">
    <text evidence="3">The sequence shown here is derived from an EMBL/GenBank/DDBJ whole genome shotgun (WGS) entry which is preliminary data.</text>
</comment>
<gene>
    <name evidence="3" type="ORF">GCM10022242_05250</name>
</gene>